<comment type="caution">
    <text evidence="1">The sequence shown here is derived from an EMBL/GenBank/DDBJ whole genome shotgun (WGS) entry which is preliminary data.</text>
</comment>
<organism evidence="1 2">
    <name type="scientific">Rhizobium changzhiense</name>
    <dbReference type="NCBI Taxonomy" id="2692317"/>
    <lineage>
        <taxon>Bacteria</taxon>
        <taxon>Pseudomonadati</taxon>
        <taxon>Pseudomonadota</taxon>
        <taxon>Alphaproteobacteria</taxon>
        <taxon>Hyphomicrobiales</taxon>
        <taxon>Rhizobiaceae</taxon>
        <taxon>Rhizobium/Agrobacterium group</taxon>
        <taxon>Rhizobium</taxon>
    </lineage>
</organism>
<proteinExistence type="predicted"/>
<protein>
    <submittedName>
        <fullName evidence="1">Uncharacterized protein</fullName>
    </submittedName>
</protein>
<sequence>MSWRDFGRDSTSPAEDVIAIDVSGGDHTPTQPYRALRANGAGTVKIDTLSGSNRTLNFAAGETRPVYATKVYQTGTSATGIEGMF</sequence>
<dbReference type="RefSeq" id="WP_180695261.1">
    <property type="nucleotide sequence ID" value="NZ_JACCPJ010000002.1"/>
</dbReference>
<dbReference type="EMBL" id="JACCPJ010000002">
    <property type="protein sequence ID" value="NZD62904.1"/>
    <property type="molecule type" value="Genomic_DNA"/>
</dbReference>
<accession>A0A7Z0RM52</accession>
<gene>
    <name evidence="1" type="ORF">HX900_17510</name>
</gene>
<reference evidence="1 2" key="1">
    <citation type="submission" date="2020-07" db="EMBL/GenBank/DDBJ databases">
        <authorList>
            <person name="Sun Q."/>
        </authorList>
    </citation>
    <scope>NUCLEOTIDE SEQUENCE [LARGE SCALE GENOMIC DNA]</scope>
    <source>
        <strain evidence="1 2">WYCCWR 11290</strain>
    </source>
</reference>
<evidence type="ECO:0000313" key="2">
    <source>
        <dbReference type="Proteomes" id="UP000532162"/>
    </source>
</evidence>
<evidence type="ECO:0000313" key="1">
    <source>
        <dbReference type="EMBL" id="NZD62904.1"/>
    </source>
</evidence>
<name>A0A7Z0RM52_9HYPH</name>
<dbReference type="Proteomes" id="UP000532162">
    <property type="component" value="Unassembled WGS sequence"/>
</dbReference>
<dbReference type="AlphaFoldDB" id="A0A7Z0RM52"/>